<comment type="cofactor">
    <cofactor evidence="1">
        <name>Zn(2+)</name>
        <dbReference type="ChEBI" id="CHEBI:29105"/>
    </cofactor>
</comment>
<keyword evidence="1" id="KW-0645">Protease</keyword>
<dbReference type="GO" id="GO:0098552">
    <property type="term" value="C:side of membrane"/>
    <property type="evidence" value="ECO:0007669"/>
    <property type="project" value="UniProtKB-KW"/>
</dbReference>
<organism evidence="2 3">
    <name type="scientific">Ooceraea biroi</name>
    <name type="common">Clonal raider ant</name>
    <name type="synonym">Cerapachys biroi</name>
    <dbReference type="NCBI Taxonomy" id="2015173"/>
    <lineage>
        <taxon>Eukaryota</taxon>
        <taxon>Metazoa</taxon>
        <taxon>Ecdysozoa</taxon>
        <taxon>Arthropoda</taxon>
        <taxon>Hexapoda</taxon>
        <taxon>Insecta</taxon>
        <taxon>Pterygota</taxon>
        <taxon>Neoptera</taxon>
        <taxon>Endopterygota</taxon>
        <taxon>Hymenoptera</taxon>
        <taxon>Apocrita</taxon>
        <taxon>Aculeata</taxon>
        <taxon>Formicoidea</taxon>
        <taxon>Formicidae</taxon>
        <taxon>Dorylinae</taxon>
        <taxon>Ooceraea</taxon>
    </lineage>
</organism>
<keyword evidence="1" id="KW-0482">Metalloprotease</keyword>
<dbReference type="PROSITE" id="PS51365">
    <property type="entry name" value="RENAL_DIPEPTIDASE_2"/>
    <property type="match status" value="1"/>
</dbReference>
<comment type="subunit">
    <text evidence="1">Homodimer; disulfide-linked.</text>
</comment>
<dbReference type="PANTHER" id="PTHR10443:SF12">
    <property type="entry name" value="DIPEPTIDASE"/>
    <property type="match status" value="1"/>
</dbReference>
<dbReference type="EC" id="3.4.13.19" evidence="1"/>
<keyword evidence="1" id="KW-0378">Hydrolase</keyword>
<dbReference type="OrthoDB" id="445695at2759"/>
<gene>
    <name evidence="2" type="ORF">DMN91_000325</name>
</gene>
<dbReference type="InterPro" id="IPR008257">
    <property type="entry name" value="Pept_M19"/>
</dbReference>
<keyword evidence="1" id="KW-0224">Dipeptidase</keyword>
<dbReference type="InterPro" id="IPR032466">
    <property type="entry name" value="Metal_Hydrolase"/>
</dbReference>
<dbReference type="Proteomes" id="UP000279307">
    <property type="component" value="Chromosome 1"/>
</dbReference>
<evidence type="ECO:0000313" key="3">
    <source>
        <dbReference type="Proteomes" id="UP000279307"/>
    </source>
</evidence>
<keyword evidence="1" id="KW-0472">Membrane</keyword>
<accession>A0A3L8E2V5</accession>
<keyword evidence="1" id="KW-1015">Disulfide bond</keyword>
<comment type="similarity">
    <text evidence="1">Belongs to the metallo-dependent hydrolases superfamily. Peptidase M19 family.</text>
</comment>
<name>A0A3L8E2V5_OOCBI</name>
<protein>
    <recommendedName>
        <fullName evidence="1">Dipeptidase</fullName>
        <ecNumber evidence="1">3.4.13.19</ecNumber>
    </recommendedName>
</protein>
<keyword evidence="1" id="KW-0336">GPI-anchor</keyword>
<dbReference type="SUPFAM" id="SSF51556">
    <property type="entry name" value="Metallo-dependent hydrolases"/>
    <property type="match status" value="1"/>
</dbReference>
<keyword evidence="1" id="KW-0862">Zinc</keyword>
<sequence>PFYTYFITCNSTATIKDVIAHINHIRKVAGIDHVGIGAGFDGINFTPTGLEDVSRYPQLLATLLEDPTWTEEDIKKLAGLNLLRVFAKVEQVRDEWHRAAVLPVEKISPPDNSACVYGAS</sequence>
<reference evidence="2 3" key="1">
    <citation type="journal article" date="2018" name="Genome Res.">
        <title>The genomic architecture and molecular evolution of ant odorant receptors.</title>
        <authorList>
            <person name="McKenzie S.K."/>
            <person name="Kronauer D.J.C."/>
        </authorList>
    </citation>
    <scope>NUCLEOTIDE SEQUENCE [LARGE SCALE GENOMIC DNA]</scope>
    <source>
        <strain evidence="2">Clonal line C1</strain>
    </source>
</reference>
<comment type="caution">
    <text evidence="2">The sequence shown here is derived from an EMBL/GenBank/DDBJ whole genome shotgun (WGS) entry which is preliminary data.</text>
</comment>
<dbReference type="Gene3D" id="3.20.20.140">
    <property type="entry name" value="Metal-dependent hydrolases"/>
    <property type="match status" value="1"/>
</dbReference>
<dbReference type="EMBL" id="QOIP01000001">
    <property type="protein sequence ID" value="RLU26529.1"/>
    <property type="molecule type" value="Genomic_DNA"/>
</dbReference>
<keyword evidence="1" id="KW-0449">Lipoprotein</keyword>
<dbReference type="Pfam" id="PF01244">
    <property type="entry name" value="Peptidase_M19"/>
    <property type="match status" value="1"/>
</dbReference>
<evidence type="ECO:0000256" key="1">
    <source>
        <dbReference type="RuleBase" id="RU341113"/>
    </source>
</evidence>
<dbReference type="PANTHER" id="PTHR10443">
    <property type="entry name" value="MICROSOMAL DIPEPTIDASE"/>
    <property type="match status" value="1"/>
</dbReference>
<dbReference type="GO" id="GO:0006508">
    <property type="term" value="P:proteolysis"/>
    <property type="evidence" value="ECO:0007669"/>
    <property type="project" value="UniProtKB-KW"/>
</dbReference>
<comment type="catalytic activity">
    <reaction evidence="1">
        <text>an L-aminoacyl-L-amino acid + H2O = 2 an L-alpha-amino acid</text>
        <dbReference type="Rhea" id="RHEA:48940"/>
        <dbReference type="ChEBI" id="CHEBI:15377"/>
        <dbReference type="ChEBI" id="CHEBI:59869"/>
        <dbReference type="ChEBI" id="CHEBI:77460"/>
        <dbReference type="EC" id="3.4.13.19"/>
    </reaction>
</comment>
<keyword evidence="1" id="KW-0325">Glycoprotein</keyword>
<feature type="non-terminal residue" evidence="2">
    <location>
        <position position="1"/>
    </location>
</feature>
<dbReference type="AlphaFoldDB" id="A0A3L8E2V5"/>
<comment type="subcellular location">
    <subcellularLocation>
        <location evidence="1">Membrane</location>
        <topology evidence="1">Lipid-anchor</topology>
        <topology evidence="1">GPI-anchor</topology>
    </subcellularLocation>
</comment>
<evidence type="ECO:0000313" key="2">
    <source>
        <dbReference type="EMBL" id="RLU26529.1"/>
    </source>
</evidence>
<dbReference type="GO" id="GO:0070573">
    <property type="term" value="F:metallodipeptidase activity"/>
    <property type="evidence" value="ECO:0007669"/>
    <property type="project" value="InterPro"/>
</dbReference>
<keyword evidence="1" id="KW-0479">Metal-binding</keyword>
<dbReference type="GO" id="GO:0046872">
    <property type="term" value="F:metal ion binding"/>
    <property type="evidence" value="ECO:0007669"/>
    <property type="project" value="UniProtKB-UniRule"/>
</dbReference>
<proteinExistence type="inferred from homology"/>